<dbReference type="Proteomes" id="UP000016933">
    <property type="component" value="Unassembled WGS sequence"/>
</dbReference>
<evidence type="ECO:0000256" key="1">
    <source>
        <dbReference type="SAM" id="Phobius"/>
    </source>
</evidence>
<dbReference type="EMBL" id="KB446541">
    <property type="protein sequence ID" value="EME42557.1"/>
    <property type="molecule type" value="Genomic_DNA"/>
</dbReference>
<reference evidence="3" key="1">
    <citation type="journal article" date="2012" name="PLoS Genet.">
        <title>The genomes of the fungal plant pathogens Cladosporium fulvum and Dothistroma septosporum reveal adaptation to different hosts and lifestyles but also signatures of common ancestry.</title>
        <authorList>
            <person name="de Wit P.J.G.M."/>
            <person name="van der Burgt A."/>
            <person name="Oekmen B."/>
            <person name="Stergiopoulos I."/>
            <person name="Abd-Elsalam K.A."/>
            <person name="Aerts A.L."/>
            <person name="Bahkali A.H."/>
            <person name="Beenen H.G."/>
            <person name="Chettri P."/>
            <person name="Cox M.P."/>
            <person name="Datema E."/>
            <person name="de Vries R.P."/>
            <person name="Dhillon B."/>
            <person name="Ganley A.R."/>
            <person name="Griffiths S.A."/>
            <person name="Guo Y."/>
            <person name="Hamelin R.C."/>
            <person name="Henrissat B."/>
            <person name="Kabir M.S."/>
            <person name="Jashni M.K."/>
            <person name="Kema G."/>
            <person name="Klaubauf S."/>
            <person name="Lapidus A."/>
            <person name="Levasseur A."/>
            <person name="Lindquist E."/>
            <person name="Mehrabi R."/>
            <person name="Ohm R.A."/>
            <person name="Owen T.J."/>
            <person name="Salamov A."/>
            <person name="Schwelm A."/>
            <person name="Schijlen E."/>
            <person name="Sun H."/>
            <person name="van den Burg H.A."/>
            <person name="van Ham R.C.H.J."/>
            <person name="Zhang S."/>
            <person name="Goodwin S.B."/>
            <person name="Grigoriev I.V."/>
            <person name="Collemare J."/>
            <person name="Bradshaw R.E."/>
        </authorList>
    </citation>
    <scope>NUCLEOTIDE SEQUENCE [LARGE SCALE GENOMIC DNA]</scope>
    <source>
        <strain evidence="3">NZE10 / CBS 128990</strain>
    </source>
</reference>
<dbReference type="AlphaFoldDB" id="N1PJG8"/>
<evidence type="ECO:0000313" key="2">
    <source>
        <dbReference type="EMBL" id="EME42557.1"/>
    </source>
</evidence>
<sequence length="153" mass="17679">MSMWCDVLDDDIRGKPRQMAPSLVAREQFLKNKAEMLVKPGFYLREQTNVTRTRTWSTWCAMRLDMFEQMDREAGELGTMKIEEAHTFGDKGFNQRLTEFIQTLAAYLGIETILGLLMILAGTGFEIHKSISQNKSRKNSVRSGRLSREQRLQ</sequence>
<accession>N1PJG8</accession>
<dbReference type="HOGENOM" id="CLU_1713210_0_0_1"/>
<keyword evidence="1" id="KW-1133">Transmembrane helix</keyword>
<evidence type="ECO:0000313" key="3">
    <source>
        <dbReference type="Proteomes" id="UP000016933"/>
    </source>
</evidence>
<keyword evidence="1" id="KW-0472">Membrane</keyword>
<keyword evidence="3" id="KW-1185">Reference proteome</keyword>
<keyword evidence="1" id="KW-0812">Transmembrane</keyword>
<name>N1PJG8_DOTSN</name>
<proteinExistence type="predicted"/>
<organism evidence="2 3">
    <name type="scientific">Dothistroma septosporum (strain NZE10 / CBS 128990)</name>
    <name type="common">Red band needle blight fungus</name>
    <name type="synonym">Mycosphaerella pini</name>
    <dbReference type="NCBI Taxonomy" id="675120"/>
    <lineage>
        <taxon>Eukaryota</taxon>
        <taxon>Fungi</taxon>
        <taxon>Dikarya</taxon>
        <taxon>Ascomycota</taxon>
        <taxon>Pezizomycotina</taxon>
        <taxon>Dothideomycetes</taxon>
        <taxon>Dothideomycetidae</taxon>
        <taxon>Mycosphaerellales</taxon>
        <taxon>Mycosphaerellaceae</taxon>
        <taxon>Dothistroma</taxon>
    </lineage>
</organism>
<gene>
    <name evidence="2" type="ORF">DOTSEDRAFT_175727</name>
</gene>
<feature type="transmembrane region" description="Helical" evidence="1">
    <location>
        <begin position="104"/>
        <end position="127"/>
    </location>
</feature>
<protein>
    <submittedName>
        <fullName evidence="2">Uncharacterized protein</fullName>
    </submittedName>
</protein>
<reference evidence="2 3" key="2">
    <citation type="journal article" date="2012" name="PLoS Pathog.">
        <title>Diverse lifestyles and strategies of plant pathogenesis encoded in the genomes of eighteen Dothideomycetes fungi.</title>
        <authorList>
            <person name="Ohm R.A."/>
            <person name="Feau N."/>
            <person name="Henrissat B."/>
            <person name="Schoch C.L."/>
            <person name="Horwitz B.A."/>
            <person name="Barry K.W."/>
            <person name="Condon B.J."/>
            <person name="Copeland A.C."/>
            <person name="Dhillon B."/>
            <person name="Glaser F."/>
            <person name="Hesse C.N."/>
            <person name="Kosti I."/>
            <person name="LaButti K."/>
            <person name="Lindquist E.A."/>
            <person name="Lucas S."/>
            <person name="Salamov A.A."/>
            <person name="Bradshaw R.E."/>
            <person name="Ciuffetti L."/>
            <person name="Hamelin R.C."/>
            <person name="Kema G.H.J."/>
            <person name="Lawrence C."/>
            <person name="Scott J.A."/>
            <person name="Spatafora J.W."/>
            <person name="Turgeon B.G."/>
            <person name="de Wit P.J.G.M."/>
            <person name="Zhong S."/>
            <person name="Goodwin S.B."/>
            <person name="Grigoriev I.V."/>
        </authorList>
    </citation>
    <scope>NUCLEOTIDE SEQUENCE [LARGE SCALE GENOMIC DNA]</scope>
    <source>
        <strain evidence="3">NZE10 / CBS 128990</strain>
    </source>
</reference>